<dbReference type="GO" id="GO:0005524">
    <property type="term" value="F:ATP binding"/>
    <property type="evidence" value="ECO:0007669"/>
    <property type="project" value="InterPro"/>
</dbReference>
<dbReference type="Proteomes" id="UP000274504">
    <property type="component" value="Unassembled WGS sequence"/>
</dbReference>
<feature type="region of interest" description="Disordered" evidence="1">
    <location>
        <begin position="1"/>
        <end position="29"/>
    </location>
</feature>
<evidence type="ECO:0000313" key="5">
    <source>
        <dbReference type="Proteomes" id="UP000274504"/>
    </source>
</evidence>
<organism evidence="7">
    <name type="scientific">Hymenolepis diminuta</name>
    <name type="common">Rat tapeworm</name>
    <dbReference type="NCBI Taxonomy" id="6216"/>
    <lineage>
        <taxon>Eukaryota</taxon>
        <taxon>Metazoa</taxon>
        <taxon>Spiralia</taxon>
        <taxon>Lophotrochozoa</taxon>
        <taxon>Platyhelminthes</taxon>
        <taxon>Cestoda</taxon>
        <taxon>Eucestoda</taxon>
        <taxon>Cyclophyllidea</taxon>
        <taxon>Hymenolepididae</taxon>
        <taxon>Hymenolepis</taxon>
    </lineage>
</organism>
<dbReference type="WBParaSite" id="HDID_0001004701-mRNA-1">
    <property type="protein sequence ID" value="HDID_0001004701-mRNA-1"/>
    <property type="gene ID" value="HDID_0001004701"/>
</dbReference>
<dbReference type="GO" id="GO:0005737">
    <property type="term" value="C:cytoplasm"/>
    <property type="evidence" value="ECO:0007669"/>
    <property type="project" value="TreeGrafter"/>
</dbReference>
<accession>A0A0R3SWI4</accession>
<dbReference type="PANTHER" id="PTHR24361">
    <property type="entry name" value="MITOGEN-ACTIVATED KINASE KINASE KINASE"/>
    <property type="match status" value="1"/>
</dbReference>
<dbReference type="InterPro" id="IPR000719">
    <property type="entry name" value="Prot_kinase_dom"/>
</dbReference>
<evidence type="ECO:0000313" key="4">
    <source>
        <dbReference type="EMBL" id="VUZ39849.1"/>
    </source>
</evidence>
<sequence length="442" mass="50232">MVGSFDSSVRESGLNTPNSYVRNSQTGDASRFQELQDKVRNGSVESKQYYDIRIDFAKKNETPISFVSTSSNQLKIGRTLFGDDFDENEEMAEEEPVQVQSTTQTRLLSKSDLENLNKSNIASIVAFEVERAVEFDEYGIRPTRSSNYFADPERKPNQTESDPIYSLSSFSGSGFLQTYSSIDQISKSDSTTVYRARHRYESLFYAIKRVACEEKLDEKYLTSIKKASNEIQLLDILEHDNIVLFYTSWSEMGFTFLKLEYCVGGSLDDYLARKNRQIKPSTAAAIIEQIGRPLDYLYSQHRIIHGKIDTGSILIQVTQREVRAIQKSVNLLIDAGTRCHNRLDNDNVRGLIFKLSSFGMAKKVPRNISELEARKSDIVRLAKIVISNAALDFISGDLTDFTMVLETRLKKRGFTANAVMEYMHQYANHPELFSLPEPMDTS</sequence>
<proteinExistence type="predicted"/>
<evidence type="ECO:0000256" key="1">
    <source>
        <dbReference type="SAM" id="MobiDB-lite"/>
    </source>
</evidence>
<dbReference type="EMBL" id="CABIJS010000022">
    <property type="protein sequence ID" value="VUZ39849.1"/>
    <property type="molecule type" value="Genomic_DNA"/>
</dbReference>
<reference evidence="3 5" key="2">
    <citation type="submission" date="2018-11" db="EMBL/GenBank/DDBJ databases">
        <authorList>
            <consortium name="Pathogen Informatics"/>
        </authorList>
    </citation>
    <scope>NUCLEOTIDE SEQUENCE [LARGE SCALE GENOMIC DNA]</scope>
</reference>
<evidence type="ECO:0000313" key="7">
    <source>
        <dbReference type="WBParaSite" id="HDID_0001004701-mRNA-1"/>
    </source>
</evidence>
<dbReference type="Gene3D" id="1.10.510.10">
    <property type="entry name" value="Transferase(Phosphotransferase) domain 1"/>
    <property type="match status" value="1"/>
</dbReference>
<reference evidence="7" key="1">
    <citation type="submission" date="2017-02" db="UniProtKB">
        <authorList>
            <consortium name="WormBaseParasite"/>
        </authorList>
    </citation>
    <scope>IDENTIFICATION</scope>
</reference>
<protein>
    <submittedName>
        <fullName evidence="7">Protein kinase domain-containing protein</fullName>
    </submittedName>
</protein>
<evidence type="ECO:0000313" key="3">
    <source>
        <dbReference type="EMBL" id="VDL62581.1"/>
    </source>
</evidence>
<dbReference type="PROSITE" id="PS50011">
    <property type="entry name" value="PROTEIN_KINASE_DOM"/>
    <property type="match status" value="1"/>
</dbReference>
<dbReference type="EMBL" id="UYSG01011501">
    <property type="protein sequence ID" value="VDL62581.1"/>
    <property type="molecule type" value="Genomic_DNA"/>
</dbReference>
<feature type="compositionally biased region" description="Polar residues" evidence="1">
    <location>
        <begin position="13"/>
        <end position="28"/>
    </location>
</feature>
<dbReference type="InterPro" id="IPR011009">
    <property type="entry name" value="Kinase-like_dom_sf"/>
</dbReference>
<dbReference type="SMART" id="SM00220">
    <property type="entry name" value="S_TKc"/>
    <property type="match status" value="1"/>
</dbReference>
<evidence type="ECO:0000259" key="2">
    <source>
        <dbReference type="PROSITE" id="PS50011"/>
    </source>
</evidence>
<reference evidence="4 6" key="3">
    <citation type="submission" date="2019-07" db="EMBL/GenBank/DDBJ databases">
        <authorList>
            <person name="Jastrzebski P J."/>
            <person name="Paukszto L."/>
            <person name="Jastrzebski P J."/>
        </authorList>
    </citation>
    <scope>NUCLEOTIDE SEQUENCE [LARGE SCALE GENOMIC DNA]</scope>
    <source>
        <strain evidence="4 6">WMS-il1</strain>
    </source>
</reference>
<dbReference type="Pfam" id="PF00069">
    <property type="entry name" value="Pkinase"/>
    <property type="match status" value="1"/>
</dbReference>
<dbReference type="AlphaFoldDB" id="A0A0R3SWI4"/>
<name>A0A0R3SWI4_HYMDI</name>
<dbReference type="GO" id="GO:0004674">
    <property type="term" value="F:protein serine/threonine kinase activity"/>
    <property type="evidence" value="ECO:0007669"/>
    <property type="project" value="TreeGrafter"/>
</dbReference>
<evidence type="ECO:0000313" key="6">
    <source>
        <dbReference type="Proteomes" id="UP000321570"/>
    </source>
</evidence>
<dbReference type="OrthoDB" id="5337378at2759"/>
<dbReference type="SUPFAM" id="SSF56112">
    <property type="entry name" value="Protein kinase-like (PK-like)"/>
    <property type="match status" value="1"/>
</dbReference>
<gene>
    <name evidence="3" type="ORF">HDID_LOCUS10045</name>
    <name evidence="4" type="ORF">WMSIL1_LOCUS1091</name>
</gene>
<keyword evidence="6" id="KW-1185">Reference proteome</keyword>
<dbReference type="STRING" id="6216.A0A0R3SWI4"/>
<dbReference type="InterPro" id="IPR053235">
    <property type="entry name" value="Ser_Thr_kinase"/>
</dbReference>
<dbReference type="Gene3D" id="3.30.200.20">
    <property type="entry name" value="Phosphorylase Kinase, domain 1"/>
    <property type="match status" value="1"/>
</dbReference>
<dbReference type="Proteomes" id="UP000321570">
    <property type="component" value="Unassembled WGS sequence"/>
</dbReference>
<feature type="domain" description="Protein kinase" evidence="2">
    <location>
        <begin position="179"/>
        <end position="442"/>
    </location>
</feature>